<keyword evidence="2" id="KW-1185">Reference proteome</keyword>
<sequence length="89" mass="9942">MGAVWRFAASPALRWVRGERLAWRASPRSERGRREPLASRLRARPLRTRSCAFPHRMGIGTGLSLEGARLAPGMPETVRPGRVCRRGHG</sequence>
<reference evidence="1" key="1">
    <citation type="journal article" date="2022" name="bioRxiv">
        <title>Sequencing and chromosome-scale assembly of the giantPleurodeles waltlgenome.</title>
        <authorList>
            <person name="Brown T."/>
            <person name="Elewa A."/>
            <person name="Iarovenko S."/>
            <person name="Subramanian E."/>
            <person name="Araus A.J."/>
            <person name="Petzold A."/>
            <person name="Susuki M."/>
            <person name="Suzuki K.-i.T."/>
            <person name="Hayashi T."/>
            <person name="Toyoda A."/>
            <person name="Oliveira C."/>
            <person name="Osipova E."/>
            <person name="Leigh N.D."/>
            <person name="Simon A."/>
            <person name="Yun M.H."/>
        </authorList>
    </citation>
    <scope>NUCLEOTIDE SEQUENCE</scope>
    <source>
        <strain evidence="1">20211129_DDA</strain>
        <tissue evidence="1">Liver</tissue>
    </source>
</reference>
<evidence type="ECO:0000313" key="1">
    <source>
        <dbReference type="EMBL" id="KAJ1185439.1"/>
    </source>
</evidence>
<dbReference type="Proteomes" id="UP001066276">
    <property type="component" value="Chromosome 3_1"/>
</dbReference>
<comment type="caution">
    <text evidence="1">The sequence shown here is derived from an EMBL/GenBank/DDBJ whole genome shotgun (WGS) entry which is preliminary data.</text>
</comment>
<organism evidence="1 2">
    <name type="scientific">Pleurodeles waltl</name>
    <name type="common">Iberian ribbed newt</name>
    <dbReference type="NCBI Taxonomy" id="8319"/>
    <lineage>
        <taxon>Eukaryota</taxon>
        <taxon>Metazoa</taxon>
        <taxon>Chordata</taxon>
        <taxon>Craniata</taxon>
        <taxon>Vertebrata</taxon>
        <taxon>Euteleostomi</taxon>
        <taxon>Amphibia</taxon>
        <taxon>Batrachia</taxon>
        <taxon>Caudata</taxon>
        <taxon>Salamandroidea</taxon>
        <taxon>Salamandridae</taxon>
        <taxon>Pleurodelinae</taxon>
        <taxon>Pleurodeles</taxon>
    </lineage>
</organism>
<gene>
    <name evidence="1" type="ORF">NDU88_002231</name>
</gene>
<evidence type="ECO:0000313" key="2">
    <source>
        <dbReference type="Proteomes" id="UP001066276"/>
    </source>
</evidence>
<name>A0AAV7UBR1_PLEWA</name>
<proteinExistence type="predicted"/>
<dbReference type="EMBL" id="JANPWB010000005">
    <property type="protein sequence ID" value="KAJ1185439.1"/>
    <property type="molecule type" value="Genomic_DNA"/>
</dbReference>
<dbReference type="AlphaFoldDB" id="A0AAV7UBR1"/>
<protein>
    <submittedName>
        <fullName evidence="1">Uncharacterized protein</fullName>
    </submittedName>
</protein>
<accession>A0AAV7UBR1</accession>